<evidence type="ECO:0000313" key="3">
    <source>
        <dbReference type="Proteomes" id="UP000646745"/>
    </source>
</evidence>
<feature type="compositionally biased region" description="Basic and acidic residues" evidence="1">
    <location>
        <begin position="106"/>
        <end position="116"/>
    </location>
</feature>
<protein>
    <submittedName>
        <fullName evidence="2">Uncharacterized protein</fullName>
    </submittedName>
</protein>
<dbReference type="RefSeq" id="WP_189444968.1">
    <property type="nucleotide sequence ID" value="NZ_BMZI01000005.1"/>
</dbReference>
<evidence type="ECO:0000313" key="2">
    <source>
        <dbReference type="EMBL" id="GHB24236.1"/>
    </source>
</evidence>
<reference evidence="3" key="1">
    <citation type="journal article" date="2019" name="Int. J. Syst. Evol. Microbiol.">
        <title>The Global Catalogue of Microorganisms (GCM) 10K type strain sequencing project: providing services to taxonomists for standard genome sequencing and annotation.</title>
        <authorList>
            <consortium name="The Broad Institute Genomics Platform"/>
            <consortium name="The Broad Institute Genome Sequencing Center for Infectious Disease"/>
            <person name="Wu L."/>
            <person name="Ma J."/>
        </authorList>
    </citation>
    <scope>NUCLEOTIDE SEQUENCE [LARGE SCALE GENOMIC DNA]</scope>
    <source>
        <strain evidence="3">KCTC 32998</strain>
    </source>
</reference>
<organism evidence="2 3">
    <name type="scientific">Salinicola rhizosphaerae</name>
    <dbReference type="NCBI Taxonomy" id="1443141"/>
    <lineage>
        <taxon>Bacteria</taxon>
        <taxon>Pseudomonadati</taxon>
        <taxon>Pseudomonadota</taxon>
        <taxon>Gammaproteobacteria</taxon>
        <taxon>Oceanospirillales</taxon>
        <taxon>Halomonadaceae</taxon>
        <taxon>Salinicola</taxon>
    </lineage>
</organism>
<proteinExistence type="predicted"/>
<name>A0ABQ3E6P1_9GAMM</name>
<sequence length="131" mass="15244">MSQDGANQPAQWFRDEIAQGLARLVVLRLQNAPWEDDIAYTQQAWVDTLWARPIGWDADLDTRRLRTAFQRLSGTVNRWPAPRQLLEAMPDRPQRPRLGKPTMSESQRRQNRDRLQRLMAETGIGGMRHGR</sequence>
<feature type="region of interest" description="Disordered" evidence="1">
    <location>
        <begin position="85"/>
        <end position="131"/>
    </location>
</feature>
<comment type="caution">
    <text evidence="2">The sequence shown here is derived from an EMBL/GenBank/DDBJ whole genome shotgun (WGS) entry which is preliminary data.</text>
</comment>
<evidence type="ECO:0000256" key="1">
    <source>
        <dbReference type="SAM" id="MobiDB-lite"/>
    </source>
</evidence>
<dbReference type="Proteomes" id="UP000646745">
    <property type="component" value="Unassembled WGS sequence"/>
</dbReference>
<dbReference type="EMBL" id="BMZI01000005">
    <property type="protein sequence ID" value="GHB24236.1"/>
    <property type="molecule type" value="Genomic_DNA"/>
</dbReference>
<keyword evidence="3" id="KW-1185">Reference proteome</keyword>
<gene>
    <name evidence="2" type="ORF">GCM10009038_24150</name>
</gene>
<accession>A0ABQ3E6P1</accession>